<reference evidence="2 3" key="1">
    <citation type="submission" date="2019-02" db="EMBL/GenBank/DDBJ databases">
        <title>Deep-cultivation of Planctomycetes and their phenomic and genomic characterization uncovers novel biology.</title>
        <authorList>
            <person name="Wiegand S."/>
            <person name="Jogler M."/>
            <person name="Boedeker C."/>
            <person name="Pinto D."/>
            <person name="Vollmers J."/>
            <person name="Rivas-Marin E."/>
            <person name="Kohn T."/>
            <person name="Peeters S.H."/>
            <person name="Heuer A."/>
            <person name="Rast P."/>
            <person name="Oberbeckmann S."/>
            <person name="Bunk B."/>
            <person name="Jeske O."/>
            <person name="Meyerdierks A."/>
            <person name="Storesund J.E."/>
            <person name="Kallscheuer N."/>
            <person name="Luecker S."/>
            <person name="Lage O.M."/>
            <person name="Pohl T."/>
            <person name="Merkel B.J."/>
            <person name="Hornburger P."/>
            <person name="Mueller R.-W."/>
            <person name="Bruemmer F."/>
            <person name="Labrenz M."/>
            <person name="Spormann A.M."/>
            <person name="Op Den Camp H."/>
            <person name="Overmann J."/>
            <person name="Amann R."/>
            <person name="Jetten M.S.M."/>
            <person name="Mascher T."/>
            <person name="Medema M.H."/>
            <person name="Devos D.P."/>
            <person name="Kaster A.-K."/>
            <person name="Ovreas L."/>
            <person name="Rohde M."/>
            <person name="Galperin M.Y."/>
            <person name="Jogler C."/>
        </authorList>
    </citation>
    <scope>NUCLEOTIDE SEQUENCE [LARGE SCALE GENOMIC DNA]</scope>
    <source>
        <strain evidence="2 3">Pla111</strain>
    </source>
</reference>
<sequence>MSTKLVRTFKAERFDNPVDTATGRLAESSHLFLRHVRCRQDNDTLLLEGKVPSYFLKQTAQSLVQSVEGVNRIVNHLVVVNSYGVSSDSE</sequence>
<dbReference type="RefSeq" id="WP_146573443.1">
    <property type="nucleotide sequence ID" value="NZ_SJPH01000003.1"/>
</dbReference>
<evidence type="ECO:0000313" key="2">
    <source>
        <dbReference type="EMBL" id="TWT46716.1"/>
    </source>
</evidence>
<dbReference type="Gene3D" id="3.30.1340.30">
    <property type="match status" value="1"/>
</dbReference>
<dbReference type="OrthoDB" id="291621at2"/>
<dbReference type="EMBL" id="SJPH01000003">
    <property type="protein sequence ID" value="TWT46716.1"/>
    <property type="molecule type" value="Genomic_DNA"/>
</dbReference>
<protein>
    <submittedName>
        <fullName evidence="2">BON domain protein</fullName>
    </submittedName>
</protein>
<evidence type="ECO:0000313" key="3">
    <source>
        <dbReference type="Proteomes" id="UP000318995"/>
    </source>
</evidence>
<accession>A0A5C5W744</accession>
<feature type="domain" description="BON" evidence="1">
    <location>
        <begin position="41"/>
        <end position="80"/>
    </location>
</feature>
<dbReference type="Proteomes" id="UP000318995">
    <property type="component" value="Unassembled WGS sequence"/>
</dbReference>
<dbReference type="Pfam" id="PF04972">
    <property type="entry name" value="BON"/>
    <property type="match status" value="1"/>
</dbReference>
<dbReference type="InterPro" id="IPR007055">
    <property type="entry name" value="BON_dom"/>
</dbReference>
<gene>
    <name evidence="2" type="ORF">Pla111_18170</name>
</gene>
<proteinExistence type="predicted"/>
<organism evidence="2 3">
    <name type="scientific">Botrimarina hoheduenensis</name>
    <dbReference type="NCBI Taxonomy" id="2528000"/>
    <lineage>
        <taxon>Bacteria</taxon>
        <taxon>Pseudomonadati</taxon>
        <taxon>Planctomycetota</taxon>
        <taxon>Planctomycetia</taxon>
        <taxon>Pirellulales</taxon>
        <taxon>Lacipirellulaceae</taxon>
        <taxon>Botrimarina</taxon>
    </lineage>
</organism>
<comment type="caution">
    <text evidence="2">The sequence shown here is derived from an EMBL/GenBank/DDBJ whole genome shotgun (WGS) entry which is preliminary data.</text>
</comment>
<keyword evidence="3" id="KW-1185">Reference proteome</keyword>
<dbReference type="AlphaFoldDB" id="A0A5C5W744"/>
<evidence type="ECO:0000259" key="1">
    <source>
        <dbReference type="Pfam" id="PF04972"/>
    </source>
</evidence>
<name>A0A5C5W744_9BACT</name>